<dbReference type="Proteomes" id="UP000569914">
    <property type="component" value="Unassembled WGS sequence"/>
</dbReference>
<evidence type="ECO:0000313" key="3">
    <source>
        <dbReference type="EMBL" id="NYE73580.1"/>
    </source>
</evidence>
<evidence type="ECO:0000313" key="4">
    <source>
        <dbReference type="Proteomes" id="UP000569914"/>
    </source>
</evidence>
<name>A0A7Y9IB41_9ACTN</name>
<organism evidence="3 4">
    <name type="scientific">Microlunatus parietis</name>
    <dbReference type="NCBI Taxonomy" id="682979"/>
    <lineage>
        <taxon>Bacteria</taxon>
        <taxon>Bacillati</taxon>
        <taxon>Actinomycetota</taxon>
        <taxon>Actinomycetes</taxon>
        <taxon>Propionibacteriales</taxon>
        <taxon>Propionibacteriaceae</taxon>
        <taxon>Microlunatus</taxon>
    </lineage>
</organism>
<gene>
    <name evidence="3" type="ORF">BKA15_004909</name>
</gene>
<evidence type="ECO:0000256" key="1">
    <source>
        <dbReference type="SAM" id="MobiDB-lite"/>
    </source>
</evidence>
<keyword evidence="2" id="KW-1133">Transmembrane helix</keyword>
<feature type="region of interest" description="Disordered" evidence="1">
    <location>
        <begin position="1"/>
        <end position="25"/>
    </location>
</feature>
<dbReference type="EMBL" id="JACCBU010000001">
    <property type="protein sequence ID" value="NYE73580.1"/>
    <property type="molecule type" value="Genomic_DNA"/>
</dbReference>
<reference evidence="3 4" key="1">
    <citation type="submission" date="2020-07" db="EMBL/GenBank/DDBJ databases">
        <title>Sequencing the genomes of 1000 actinobacteria strains.</title>
        <authorList>
            <person name="Klenk H.-P."/>
        </authorList>
    </citation>
    <scope>NUCLEOTIDE SEQUENCE [LARGE SCALE GENOMIC DNA]</scope>
    <source>
        <strain evidence="3 4">DSM 22083</strain>
    </source>
</reference>
<dbReference type="AlphaFoldDB" id="A0A7Y9IB41"/>
<dbReference type="RefSeq" id="WP_179755180.1">
    <property type="nucleotide sequence ID" value="NZ_JACCBU010000001.1"/>
</dbReference>
<sequence>MSSPTPGPPDPRRQPPRPATAPRKKPNGAPIALLVGGVAVVLVAVIVLVVIFVVPRFGGAPRADLSTPDKAAVAFAEAVRGGDPDEVWALTCFGNDGCIRQHGGAMAKPERLAEIRAEVRARVPRLQAELAGVRFRPSYPGMVVGSFDVPFTTASKPDPPYRTLIFYPYQGRWYYLRSGGGER</sequence>
<comment type="caution">
    <text evidence="3">The sequence shown here is derived from an EMBL/GenBank/DDBJ whole genome shotgun (WGS) entry which is preliminary data.</text>
</comment>
<accession>A0A7Y9IB41</accession>
<feature type="transmembrane region" description="Helical" evidence="2">
    <location>
        <begin position="31"/>
        <end position="54"/>
    </location>
</feature>
<keyword evidence="2" id="KW-0812">Transmembrane</keyword>
<protein>
    <submittedName>
        <fullName evidence="3">Uncharacterized protein</fullName>
    </submittedName>
</protein>
<keyword evidence="4" id="KW-1185">Reference proteome</keyword>
<keyword evidence="2" id="KW-0472">Membrane</keyword>
<proteinExistence type="predicted"/>
<evidence type="ECO:0000256" key="2">
    <source>
        <dbReference type="SAM" id="Phobius"/>
    </source>
</evidence>